<reference evidence="2 3" key="1">
    <citation type="submission" date="2020-08" db="EMBL/GenBank/DDBJ databases">
        <title>Sequencing the genomes of 1000 actinobacteria strains.</title>
        <authorList>
            <person name="Klenk H.-P."/>
        </authorList>
    </citation>
    <scope>NUCLEOTIDE SEQUENCE [LARGE SCALE GENOMIC DNA]</scope>
    <source>
        <strain evidence="2 3">DSM 45809</strain>
    </source>
</reference>
<name>A0A7W7GTC0_9ACTN</name>
<dbReference type="Gene3D" id="2.130.10.10">
    <property type="entry name" value="YVTN repeat-like/Quinoprotein amine dehydrogenase"/>
    <property type="match status" value="2"/>
</dbReference>
<evidence type="ECO:0000313" key="3">
    <source>
        <dbReference type="Proteomes" id="UP000546162"/>
    </source>
</evidence>
<dbReference type="InterPro" id="IPR011047">
    <property type="entry name" value="Quinoprotein_ADH-like_sf"/>
</dbReference>
<dbReference type="Proteomes" id="UP000546162">
    <property type="component" value="Unassembled WGS sequence"/>
</dbReference>
<feature type="domain" description="Pyrrolo-quinoline quinone repeat" evidence="1">
    <location>
        <begin position="210"/>
        <end position="327"/>
    </location>
</feature>
<evidence type="ECO:0000313" key="2">
    <source>
        <dbReference type="EMBL" id="MBB4737915.1"/>
    </source>
</evidence>
<dbReference type="PANTHER" id="PTHR34512">
    <property type="entry name" value="CELL SURFACE PROTEIN"/>
    <property type="match status" value="1"/>
</dbReference>
<dbReference type="RefSeq" id="WP_185038264.1">
    <property type="nucleotide sequence ID" value="NZ_BAABFG010000005.1"/>
</dbReference>
<dbReference type="SMART" id="SM00564">
    <property type="entry name" value="PQQ"/>
    <property type="match status" value="5"/>
</dbReference>
<organism evidence="2 3">
    <name type="scientific">Actinoplanes octamycinicus</name>
    <dbReference type="NCBI Taxonomy" id="135948"/>
    <lineage>
        <taxon>Bacteria</taxon>
        <taxon>Bacillati</taxon>
        <taxon>Actinomycetota</taxon>
        <taxon>Actinomycetes</taxon>
        <taxon>Micromonosporales</taxon>
        <taxon>Micromonosporaceae</taxon>
        <taxon>Actinoplanes</taxon>
    </lineage>
</organism>
<dbReference type="PANTHER" id="PTHR34512:SF30">
    <property type="entry name" value="OUTER MEMBRANE PROTEIN ASSEMBLY FACTOR BAMB"/>
    <property type="match status" value="1"/>
</dbReference>
<dbReference type="InterPro" id="IPR015943">
    <property type="entry name" value="WD40/YVTN_repeat-like_dom_sf"/>
</dbReference>
<dbReference type="InterPro" id="IPR018391">
    <property type="entry name" value="PQQ_b-propeller_rpt"/>
</dbReference>
<dbReference type="EMBL" id="JACHNB010000001">
    <property type="protein sequence ID" value="MBB4737915.1"/>
    <property type="molecule type" value="Genomic_DNA"/>
</dbReference>
<proteinExistence type="predicted"/>
<keyword evidence="3" id="KW-1185">Reference proteome</keyword>
<evidence type="ECO:0000259" key="1">
    <source>
        <dbReference type="Pfam" id="PF13360"/>
    </source>
</evidence>
<gene>
    <name evidence="2" type="ORF">BJY16_001374</name>
</gene>
<dbReference type="InterPro" id="IPR002372">
    <property type="entry name" value="PQQ_rpt_dom"/>
</dbReference>
<dbReference type="SUPFAM" id="SSF50998">
    <property type="entry name" value="Quinoprotein alcohol dehydrogenase-like"/>
    <property type="match status" value="1"/>
</dbReference>
<accession>A0A7W7GTC0</accession>
<sequence>MSSLVLGLPLPLWDHPGYDAEDSHFNPHASVSDVAQLRQVWSAKLRQVDESCSGFSAPLVAADQVFVTDTEGVSSYGLDSGDLRLRFTWDDALDNGTPRMAVAGDLLILANGGCNSQSDPDGQLTALDFYGRTRWKLRLDPPIDTVVVDKGVVLVSGWSQSDAETVAAYRVRDGHLIWTRENYASSGVSADGLVPLQRTDGYGVPSGETTTVDIVTGKPRWTRPAAWQVEAASPTFGRFYATNRAGALAALNAATGAVLWSTPGKATSLLATDGPRLYLASGPTLAAVNALTGRPVWSRRLPTPPTQPVLAASLVYTGAQVLTATTGKPTGTTLPGAVVPAGSHLYQVNDARLTAYTSARDGHDSDQGVAARQE</sequence>
<dbReference type="Pfam" id="PF13360">
    <property type="entry name" value="PQQ_2"/>
    <property type="match status" value="1"/>
</dbReference>
<comment type="caution">
    <text evidence="2">The sequence shown here is derived from an EMBL/GenBank/DDBJ whole genome shotgun (WGS) entry which is preliminary data.</text>
</comment>
<protein>
    <submittedName>
        <fullName evidence="2">Outer membrane protein assembly factor BamB</fullName>
    </submittedName>
</protein>
<dbReference type="AlphaFoldDB" id="A0A7W7GTC0"/>